<accession>A0A9P7GNF7</accession>
<keyword evidence="3" id="KW-1185">Reference proteome</keyword>
<sequence length="649" mass="69163">MSEEEEEYEVGEWEPVESFDSEDTILRFWERASLHGRDWRDLSLFEVGEEFVLTGPPRGKRKRKSLKANAVTPPVEPEVSTPAPKNGSAKGKRKLSPPVSEVEETGEEPPLKRPRENRKSSEPSSSKKPMPTQRDKRTPRKSSSSVVSPAKVTPTSKATTPPKAVPQSKPSSPTPKKSTHVPPNEIVPTSEDEMDLNSTGGDPMNIVDVAADVDMAQDSAVILDDSRLAIPAHRAKVANPKVKIANLHFLDDMVAAIPVKARLAVGQNAESSPGPSTASSRTKRASGSKPGPGRSSSGFVKKNTSSLLTFSKGQLKTVKGRYRKEVEEEPVPASPGEAESPEGSLWGNEQAPNNEIPGSSTFSGAQVPPTAEELLRLAGTNKDPEPLSDFEDPVTDQPIPEPTPSGPGTPTITQPPAAPMDSPSSEQTRSSLQQNLELAKDKLFPSAAASAPTTSNISAVWRRPTIFGPLGLGLDSQSTQEPTVTNTESSPFFLHLDASTSIPLILSEKPSVPGASSLDDIVGNKGPPGKFYIEKSALAVLDTVRAAGPSAKIMLDVCATDDHKSQFELFHSRLSAGELFVAMAGVEVLAFCSSDNALLSQRLNISPALLGRAGEILVARVVIENFSAYADAALAGAANSERWQWPGVV</sequence>
<feature type="compositionally biased region" description="Polar residues" evidence="1">
    <location>
        <begin position="422"/>
        <end position="432"/>
    </location>
</feature>
<comment type="caution">
    <text evidence="2">The sequence shown here is derived from an EMBL/GenBank/DDBJ whole genome shotgun (WGS) entry which is preliminary data.</text>
</comment>
<feature type="compositionally biased region" description="Low complexity" evidence="1">
    <location>
        <begin position="70"/>
        <end position="84"/>
    </location>
</feature>
<evidence type="ECO:0000313" key="2">
    <source>
        <dbReference type="EMBL" id="KAG5653829.1"/>
    </source>
</evidence>
<name>A0A9P7GNF7_9AGAR</name>
<gene>
    <name evidence="2" type="ORF">H0H81_010102</name>
</gene>
<protein>
    <submittedName>
        <fullName evidence="2">Uncharacterized protein</fullName>
    </submittedName>
</protein>
<feature type="compositionally biased region" description="Polar residues" evidence="1">
    <location>
        <begin position="350"/>
        <end position="364"/>
    </location>
</feature>
<feature type="region of interest" description="Disordered" evidence="1">
    <location>
        <begin position="319"/>
        <end position="367"/>
    </location>
</feature>
<evidence type="ECO:0000313" key="3">
    <source>
        <dbReference type="Proteomes" id="UP000717328"/>
    </source>
</evidence>
<feature type="region of interest" description="Disordered" evidence="1">
    <location>
        <begin position="380"/>
        <end position="432"/>
    </location>
</feature>
<feature type="compositionally biased region" description="Polar residues" evidence="1">
    <location>
        <begin position="268"/>
        <end position="280"/>
    </location>
</feature>
<proteinExistence type="predicted"/>
<dbReference type="AlphaFoldDB" id="A0A9P7GNF7"/>
<reference evidence="2" key="1">
    <citation type="submission" date="2021-02" db="EMBL/GenBank/DDBJ databases">
        <authorList>
            <person name="Nieuwenhuis M."/>
            <person name="Van De Peppel L.J.J."/>
        </authorList>
    </citation>
    <scope>NUCLEOTIDE SEQUENCE</scope>
    <source>
        <strain evidence="2">D49</strain>
    </source>
</reference>
<feature type="region of interest" description="Disordered" evidence="1">
    <location>
        <begin position="266"/>
        <end position="303"/>
    </location>
</feature>
<reference evidence="2" key="2">
    <citation type="submission" date="2021-10" db="EMBL/GenBank/DDBJ databases">
        <title>Phylogenomics reveals ancestral predisposition of the termite-cultivated fungus Termitomyces towards a domesticated lifestyle.</title>
        <authorList>
            <person name="Auxier B."/>
            <person name="Grum-Grzhimaylo A."/>
            <person name="Cardenas M.E."/>
            <person name="Lodge J.D."/>
            <person name="Laessoe T."/>
            <person name="Pedersen O."/>
            <person name="Smith M.E."/>
            <person name="Kuyper T.W."/>
            <person name="Franco-Molano E.A."/>
            <person name="Baroni T.J."/>
            <person name="Aanen D.K."/>
        </authorList>
    </citation>
    <scope>NUCLEOTIDE SEQUENCE</scope>
    <source>
        <strain evidence="2">D49</strain>
    </source>
</reference>
<feature type="compositionally biased region" description="Low complexity" evidence="1">
    <location>
        <begin position="141"/>
        <end position="176"/>
    </location>
</feature>
<organism evidence="2 3">
    <name type="scientific">Sphagnurus paluster</name>
    <dbReference type="NCBI Taxonomy" id="117069"/>
    <lineage>
        <taxon>Eukaryota</taxon>
        <taxon>Fungi</taxon>
        <taxon>Dikarya</taxon>
        <taxon>Basidiomycota</taxon>
        <taxon>Agaricomycotina</taxon>
        <taxon>Agaricomycetes</taxon>
        <taxon>Agaricomycetidae</taxon>
        <taxon>Agaricales</taxon>
        <taxon>Tricholomatineae</taxon>
        <taxon>Lyophyllaceae</taxon>
        <taxon>Sphagnurus</taxon>
    </lineage>
</organism>
<feature type="compositionally biased region" description="Basic and acidic residues" evidence="1">
    <location>
        <begin position="109"/>
        <end position="121"/>
    </location>
</feature>
<feature type="compositionally biased region" description="Low complexity" evidence="1">
    <location>
        <begin position="287"/>
        <end position="298"/>
    </location>
</feature>
<dbReference type="EMBL" id="JABCKI010000031">
    <property type="protein sequence ID" value="KAG5653829.1"/>
    <property type="molecule type" value="Genomic_DNA"/>
</dbReference>
<evidence type="ECO:0000256" key="1">
    <source>
        <dbReference type="SAM" id="MobiDB-lite"/>
    </source>
</evidence>
<dbReference type="OrthoDB" id="2447764at2759"/>
<dbReference type="Proteomes" id="UP000717328">
    <property type="component" value="Unassembled WGS sequence"/>
</dbReference>
<feature type="region of interest" description="Disordered" evidence="1">
    <location>
        <begin position="49"/>
        <end position="203"/>
    </location>
</feature>